<gene>
    <name evidence="1" type="primary">csy1</name>
    <name evidence="1" type="ORF">O970_08205</name>
</gene>
<name>A0AB94IAZ4_9GAMM</name>
<dbReference type="EMBL" id="AWGA01000073">
    <property type="protein sequence ID" value="TEA26575.1"/>
    <property type="molecule type" value="Genomic_DNA"/>
</dbReference>
<dbReference type="Pfam" id="PF09611">
    <property type="entry name" value="Cas_Csy1"/>
    <property type="match status" value="1"/>
</dbReference>
<sequence>MLTLKIIVIMFLLYRSVFSFYYKKIIGRYMNNDITSISDKEIRKTILEFLQQRLINNQHYKLASAKLEKAQQANNLDAINEAKQLLCEINQRFEFENWMEDALNRRAAWFKIATHLSKAIHPSSKGCNVNYNTFQAKNPSSYISSATVAGLPNDATGNAAALDIFSLLNQKVNEKTNLLQLIIDDHPALQLAFSDDKDKAEIYLNNLRRIIYDSWQTPQASELNKQFYWPTSNKAYLAKQDNSYSVLIPLHPSSLCQVMYQKIQARFSEANKQAIANKNKKGTEKQAYFTFHDLAVIGIGGSNPQGVSQLASSQGGNYLLLPSLPPRFNVFRPIRLGKKQKTIFHRGLYYHCRTGFEALFYVVNSNLHNKAIRDKRKQDAFQVIIVELLQVVKQLQTTFKPGWSKDYPKLNIYQQYWLDPQRGQLDGESDFAFKYEQGDWIKEIEKQFALWIYAILQKKYEDMAEAFDDAEIRECQREFKNAIKASQRKQEGIF</sequence>
<keyword evidence="2" id="KW-1185">Reference proteome</keyword>
<evidence type="ECO:0000313" key="1">
    <source>
        <dbReference type="EMBL" id="TEA26575.1"/>
    </source>
</evidence>
<reference evidence="1 2" key="1">
    <citation type="journal article" date="2014" name="Appl. Environ. Microbiol.">
        <title>Genomic features of a bumble bee symbiont reflect its host environment.</title>
        <authorList>
            <person name="Martinson V.G."/>
            <person name="Magoc T."/>
            <person name="Koch H."/>
            <person name="Salzberg S.L."/>
            <person name="Moran N.A."/>
        </authorList>
    </citation>
    <scope>NUCLEOTIDE SEQUENCE [LARGE SCALE GENOMIC DNA]</scope>
    <source>
        <strain evidence="1 2">Bimp</strain>
    </source>
</reference>
<dbReference type="Proteomes" id="UP000506160">
    <property type="component" value="Unassembled WGS sequence"/>
</dbReference>
<dbReference type="NCBIfam" id="TIGR02564">
    <property type="entry name" value="cas_Csy1"/>
    <property type="match status" value="1"/>
</dbReference>
<evidence type="ECO:0000313" key="2">
    <source>
        <dbReference type="Proteomes" id="UP000506160"/>
    </source>
</evidence>
<protein>
    <submittedName>
        <fullName evidence="1">Type I-F CRISPR-associated protein Csy1</fullName>
    </submittedName>
</protein>
<dbReference type="InterPro" id="IPR013397">
    <property type="entry name" value="CRISPR-assoc_prot_Csy1"/>
</dbReference>
<comment type="caution">
    <text evidence="1">The sequence shown here is derived from an EMBL/GenBank/DDBJ whole genome shotgun (WGS) entry which is preliminary data.</text>
</comment>
<accession>A0AB94IAZ4</accession>
<dbReference type="AlphaFoldDB" id="A0AB94IAZ4"/>
<proteinExistence type="predicted"/>
<organism evidence="1 2">
    <name type="scientific">Candidatus Schmidhempelia bombi str. Bimp</name>
    <dbReference type="NCBI Taxonomy" id="1387197"/>
    <lineage>
        <taxon>Bacteria</taxon>
        <taxon>Pseudomonadati</taxon>
        <taxon>Pseudomonadota</taxon>
        <taxon>Gammaproteobacteria</taxon>
        <taxon>Orbales</taxon>
        <taxon>Orbaceae</taxon>
        <taxon>Candidatus Schmidhempelia</taxon>
    </lineage>
</organism>